<evidence type="ECO:0000256" key="4">
    <source>
        <dbReference type="SAM" id="Phobius"/>
    </source>
</evidence>
<comment type="caution">
    <text evidence="6">The sequence shown here is derived from an EMBL/GenBank/DDBJ whole genome shotgun (WGS) entry which is preliminary data.</text>
</comment>
<keyword evidence="2 4" id="KW-1133">Transmembrane helix</keyword>
<sequence length="404" mass="41163">MARPSPFTAPLSDRRSTGFLLVFALAYVGGVVGYLPLLTLLLPIKVDAVAGAGRLGVLTAIVVAGALAASVSNIVFGWLSDRAVTRGGGRRAWLAGGLVATMLSYAAIAATTSAMGLVLAVVAFQVAVNALLAPLLAIMADEVPDAQKGVAGGLLAMASPVASALAAALVATALLGDSARLAIVALAIAGCTIPLLLTRAQLVVEGESTGPTPAVLRRDLALAWAARLFVQIAGSALMVYLFYYLESVAPAEAPGTIAARMGMVMIVAYTVPLPIAVLVGRLADRYGRTKPFLSAATIVAAAGLVGMAVADSFAVGAIAFCVYAAGASVFLALHASFAMQLLPSPRHRGRDLGLLNLTNTLPGLLGPLLTWALATPTDFRAVMLVLAALTLCGGLIILFARGRR</sequence>
<evidence type="ECO:0000313" key="6">
    <source>
        <dbReference type="EMBL" id="PTQ58170.1"/>
    </source>
</evidence>
<organism evidence="6 7">
    <name type="scientific">Sphingomonas aurantiaca</name>
    <dbReference type="NCBI Taxonomy" id="185949"/>
    <lineage>
        <taxon>Bacteria</taxon>
        <taxon>Pseudomonadati</taxon>
        <taxon>Pseudomonadota</taxon>
        <taxon>Alphaproteobacteria</taxon>
        <taxon>Sphingomonadales</taxon>
        <taxon>Sphingomonadaceae</taxon>
        <taxon>Sphingomonas</taxon>
    </lineage>
</organism>
<reference evidence="6 7" key="1">
    <citation type="submission" date="2018-04" db="EMBL/GenBank/DDBJ databases">
        <title>Genomic Encyclopedia of Type Strains, Phase III (KMG-III): the genomes of soil and plant-associated and newly described type strains.</title>
        <authorList>
            <person name="Whitman W."/>
        </authorList>
    </citation>
    <scope>NUCLEOTIDE SEQUENCE [LARGE SCALE GENOMIC DNA]</scope>
    <source>
        <strain evidence="6 7">MA101b</strain>
    </source>
</reference>
<evidence type="ECO:0000256" key="1">
    <source>
        <dbReference type="ARBA" id="ARBA00022692"/>
    </source>
</evidence>
<feature type="transmembrane region" description="Helical" evidence="4">
    <location>
        <begin position="257"/>
        <end position="280"/>
    </location>
</feature>
<accession>A0A2T5GFR5</accession>
<dbReference type="InterPro" id="IPR036259">
    <property type="entry name" value="MFS_trans_sf"/>
</dbReference>
<evidence type="ECO:0000256" key="3">
    <source>
        <dbReference type="ARBA" id="ARBA00023136"/>
    </source>
</evidence>
<dbReference type="InterPro" id="IPR011701">
    <property type="entry name" value="MFS"/>
</dbReference>
<feature type="domain" description="Major facilitator superfamily (MFS) profile" evidence="5">
    <location>
        <begin position="19"/>
        <end position="404"/>
    </location>
</feature>
<dbReference type="RefSeq" id="WP_107960110.1">
    <property type="nucleotide sequence ID" value="NZ_QAOG01000011.1"/>
</dbReference>
<proteinExistence type="predicted"/>
<dbReference type="GO" id="GO:0022857">
    <property type="term" value="F:transmembrane transporter activity"/>
    <property type="evidence" value="ECO:0007669"/>
    <property type="project" value="InterPro"/>
</dbReference>
<dbReference type="EMBL" id="QAOG01000011">
    <property type="protein sequence ID" value="PTQ58170.1"/>
    <property type="molecule type" value="Genomic_DNA"/>
</dbReference>
<dbReference type="PANTHER" id="PTHR23528:SF1">
    <property type="entry name" value="MAJOR FACILITATOR SUPERFAMILY (MFS) PROFILE DOMAIN-CONTAINING PROTEIN"/>
    <property type="match status" value="1"/>
</dbReference>
<evidence type="ECO:0000313" key="7">
    <source>
        <dbReference type="Proteomes" id="UP000244189"/>
    </source>
</evidence>
<evidence type="ECO:0000256" key="2">
    <source>
        <dbReference type="ARBA" id="ARBA00022989"/>
    </source>
</evidence>
<dbReference type="Proteomes" id="UP000244189">
    <property type="component" value="Unassembled WGS sequence"/>
</dbReference>
<protein>
    <submittedName>
        <fullName evidence="6">MFS transporter</fullName>
    </submittedName>
</protein>
<dbReference type="PANTHER" id="PTHR23528">
    <property type="match status" value="1"/>
</dbReference>
<feature type="transmembrane region" description="Helical" evidence="4">
    <location>
        <begin position="117"/>
        <end position="138"/>
    </location>
</feature>
<feature type="transmembrane region" description="Helical" evidence="4">
    <location>
        <begin position="92"/>
        <end position="111"/>
    </location>
</feature>
<keyword evidence="3 4" id="KW-0472">Membrane</keyword>
<name>A0A2T5GFR5_9SPHN</name>
<feature type="transmembrane region" description="Helical" evidence="4">
    <location>
        <begin position="56"/>
        <end position="80"/>
    </location>
</feature>
<feature type="transmembrane region" description="Helical" evidence="4">
    <location>
        <begin position="354"/>
        <end position="373"/>
    </location>
</feature>
<dbReference type="AlphaFoldDB" id="A0A2T5GFR5"/>
<dbReference type="InterPro" id="IPR020846">
    <property type="entry name" value="MFS_dom"/>
</dbReference>
<feature type="transmembrane region" description="Helical" evidence="4">
    <location>
        <begin position="221"/>
        <end position="245"/>
    </location>
</feature>
<dbReference type="Gene3D" id="1.20.1250.20">
    <property type="entry name" value="MFS general substrate transporter like domains"/>
    <property type="match status" value="2"/>
</dbReference>
<feature type="transmembrane region" description="Helical" evidence="4">
    <location>
        <begin position="20"/>
        <end position="44"/>
    </location>
</feature>
<dbReference type="Pfam" id="PF07690">
    <property type="entry name" value="MFS_1"/>
    <property type="match status" value="1"/>
</dbReference>
<feature type="transmembrane region" description="Helical" evidence="4">
    <location>
        <begin position="292"/>
        <end position="310"/>
    </location>
</feature>
<feature type="transmembrane region" description="Helical" evidence="4">
    <location>
        <begin position="379"/>
        <end position="400"/>
    </location>
</feature>
<evidence type="ECO:0000259" key="5">
    <source>
        <dbReference type="PROSITE" id="PS50850"/>
    </source>
</evidence>
<feature type="transmembrane region" description="Helical" evidence="4">
    <location>
        <begin position="150"/>
        <end position="175"/>
    </location>
</feature>
<dbReference type="SUPFAM" id="SSF103473">
    <property type="entry name" value="MFS general substrate transporter"/>
    <property type="match status" value="1"/>
</dbReference>
<feature type="transmembrane region" description="Helical" evidence="4">
    <location>
        <begin position="181"/>
        <end position="200"/>
    </location>
</feature>
<gene>
    <name evidence="6" type="ORF">C8J26_4032</name>
</gene>
<dbReference type="PROSITE" id="PS50850">
    <property type="entry name" value="MFS"/>
    <property type="match status" value="1"/>
</dbReference>
<keyword evidence="1 4" id="KW-0812">Transmembrane</keyword>
<feature type="transmembrane region" description="Helical" evidence="4">
    <location>
        <begin position="316"/>
        <end position="342"/>
    </location>
</feature>
<keyword evidence="7" id="KW-1185">Reference proteome</keyword>